<name>A0A9Q3CAP9_9BASI</name>
<dbReference type="InterPro" id="IPR012337">
    <property type="entry name" value="RNaseH-like_sf"/>
</dbReference>
<organism evidence="1 2">
    <name type="scientific">Austropuccinia psidii MF-1</name>
    <dbReference type="NCBI Taxonomy" id="1389203"/>
    <lineage>
        <taxon>Eukaryota</taxon>
        <taxon>Fungi</taxon>
        <taxon>Dikarya</taxon>
        <taxon>Basidiomycota</taxon>
        <taxon>Pucciniomycotina</taxon>
        <taxon>Pucciniomycetes</taxon>
        <taxon>Pucciniales</taxon>
        <taxon>Sphaerophragmiaceae</taxon>
        <taxon>Austropuccinia</taxon>
    </lineage>
</organism>
<proteinExistence type="predicted"/>
<protein>
    <recommendedName>
        <fullName evidence="3">Integrase catalytic domain-containing protein</fullName>
    </recommendedName>
</protein>
<reference evidence="1" key="1">
    <citation type="submission" date="2021-03" db="EMBL/GenBank/DDBJ databases">
        <title>Draft genome sequence of rust myrtle Austropuccinia psidii MF-1, a brazilian biotype.</title>
        <authorList>
            <person name="Quecine M.C."/>
            <person name="Pachon D.M.R."/>
            <person name="Bonatelli M.L."/>
            <person name="Correr F.H."/>
            <person name="Franceschini L.M."/>
            <person name="Leite T.F."/>
            <person name="Margarido G.R.A."/>
            <person name="Almeida C.A."/>
            <person name="Ferrarezi J.A."/>
            <person name="Labate C.A."/>
        </authorList>
    </citation>
    <scope>NUCLEOTIDE SEQUENCE</scope>
    <source>
        <strain evidence="1">MF-1</strain>
    </source>
</reference>
<gene>
    <name evidence="1" type="ORF">O181_020094</name>
</gene>
<keyword evidence="2" id="KW-1185">Reference proteome</keyword>
<dbReference type="Proteomes" id="UP000765509">
    <property type="component" value="Unassembled WGS sequence"/>
</dbReference>
<accession>A0A9Q3CAP9</accession>
<dbReference type="GO" id="GO:0003676">
    <property type="term" value="F:nucleic acid binding"/>
    <property type="evidence" value="ECO:0007669"/>
    <property type="project" value="InterPro"/>
</dbReference>
<evidence type="ECO:0000313" key="1">
    <source>
        <dbReference type="EMBL" id="MBW0480379.1"/>
    </source>
</evidence>
<dbReference type="AlphaFoldDB" id="A0A9Q3CAP9"/>
<sequence>MDWVTELPPSGYKIYNYGLVIVDEYSKTPIFLPFHKDETASDRDPKFTSALWRNIQICFGTKLSFSTAYNPQALEDIMRKFCAYGLELKDSDGSTHCLCTLITSLELEF</sequence>
<dbReference type="EMBL" id="AVOT02005949">
    <property type="protein sequence ID" value="MBW0480379.1"/>
    <property type="molecule type" value="Genomic_DNA"/>
</dbReference>
<evidence type="ECO:0008006" key="3">
    <source>
        <dbReference type="Google" id="ProtNLM"/>
    </source>
</evidence>
<dbReference type="Gene3D" id="3.30.420.10">
    <property type="entry name" value="Ribonuclease H-like superfamily/Ribonuclease H"/>
    <property type="match status" value="1"/>
</dbReference>
<dbReference type="OrthoDB" id="2273864at2759"/>
<dbReference type="InterPro" id="IPR036397">
    <property type="entry name" value="RNaseH_sf"/>
</dbReference>
<comment type="caution">
    <text evidence="1">The sequence shown here is derived from an EMBL/GenBank/DDBJ whole genome shotgun (WGS) entry which is preliminary data.</text>
</comment>
<dbReference type="SUPFAM" id="SSF53098">
    <property type="entry name" value="Ribonuclease H-like"/>
    <property type="match status" value="1"/>
</dbReference>
<evidence type="ECO:0000313" key="2">
    <source>
        <dbReference type="Proteomes" id="UP000765509"/>
    </source>
</evidence>